<evidence type="ECO:0000256" key="2">
    <source>
        <dbReference type="ARBA" id="ARBA00023125"/>
    </source>
</evidence>
<evidence type="ECO:0000259" key="4">
    <source>
        <dbReference type="PROSITE" id="PS51118"/>
    </source>
</evidence>
<evidence type="ECO:0000256" key="3">
    <source>
        <dbReference type="ARBA" id="ARBA00023163"/>
    </source>
</evidence>
<dbReference type="InterPro" id="IPR002577">
    <property type="entry name" value="HTH_HxlR"/>
</dbReference>
<dbReference type="EMBL" id="QJHK01000014">
    <property type="protein sequence ID" value="PXY39878.1"/>
    <property type="molecule type" value="Genomic_DNA"/>
</dbReference>
<evidence type="ECO:0000313" key="5">
    <source>
        <dbReference type="EMBL" id="PXY39878.1"/>
    </source>
</evidence>
<dbReference type="Proteomes" id="UP000247903">
    <property type="component" value="Unassembled WGS sequence"/>
</dbReference>
<dbReference type="InterPro" id="IPR036388">
    <property type="entry name" value="WH-like_DNA-bd_sf"/>
</dbReference>
<evidence type="ECO:0000256" key="1">
    <source>
        <dbReference type="ARBA" id="ARBA00023015"/>
    </source>
</evidence>
<dbReference type="AlphaFoldDB" id="A0A2V4BLN8"/>
<keyword evidence="2" id="KW-0238">DNA-binding</keyword>
<proteinExistence type="predicted"/>
<sequence length="136" mass="15745">METSKKRSECPLSCSLDVFGDKWSLLIIRDLIFYKKGTYNDFLKSEEGIATNILASRLKALEENGIIEKSAHPESKAKILYRLSKKGIDLLPIIVEIYIWSDKYFSMPLEIKQIIKEAKKDKDKFVKQITKELKSQ</sequence>
<dbReference type="InterPro" id="IPR036390">
    <property type="entry name" value="WH_DNA-bd_sf"/>
</dbReference>
<feature type="domain" description="HTH hxlR-type" evidence="4">
    <location>
        <begin position="10"/>
        <end position="109"/>
    </location>
</feature>
<keyword evidence="6" id="KW-1185">Reference proteome</keyword>
<evidence type="ECO:0000313" key="6">
    <source>
        <dbReference type="Proteomes" id="UP000247903"/>
    </source>
</evidence>
<dbReference type="Pfam" id="PF01638">
    <property type="entry name" value="HxlR"/>
    <property type="match status" value="1"/>
</dbReference>
<organism evidence="5 6">
    <name type="scientific">Flavobacterium cheongpyeongense</name>
    <dbReference type="NCBI Taxonomy" id="2212651"/>
    <lineage>
        <taxon>Bacteria</taxon>
        <taxon>Pseudomonadati</taxon>
        <taxon>Bacteroidota</taxon>
        <taxon>Flavobacteriia</taxon>
        <taxon>Flavobacteriales</taxon>
        <taxon>Flavobacteriaceae</taxon>
        <taxon>Flavobacterium</taxon>
    </lineage>
</organism>
<dbReference type="OrthoDB" id="9791143at2"/>
<name>A0A2V4BLN8_9FLAO</name>
<dbReference type="PANTHER" id="PTHR33204">
    <property type="entry name" value="TRANSCRIPTIONAL REGULATOR, MARR FAMILY"/>
    <property type="match status" value="1"/>
</dbReference>
<keyword evidence="1" id="KW-0805">Transcription regulation</keyword>
<dbReference type="GO" id="GO:0003677">
    <property type="term" value="F:DNA binding"/>
    <property type="evidence" value="ECO:0007669"/>
    <property type="project" value="UniProtKB-KW"/>
</dbReference>
<accession>A0A2V4BLN8</accession>
<gene>
    <name evidence="5" type="ORF">DMB65_15270</name>
</gene>
<dbReference type="PANTHER" id="PTHR33204:SF18">
    <property type="entry name" value="TRANSCRIPTIONAL REGULATORY PROTEIN"/>
    <property type="match status" value="1"/>
</dbReference>
<reference evidence="5 6" key="1">
    <citation type="submission" date="2018-05" db="EMBL/GenBank/DDBJ databases">
        <title>Flavobacterium sp. strain IMCC34759, incomplete genome.</title>
        <authorList>
            <person name="Joung Y."/>
            <person name="Cho J."/>
        </authorList>
    </citation>
    <scope>NUCLEOTIDE SEQUENCE [LARGE SCALE GENOMIC DNA]</scope>
    <source>
        <strain evidence="5 6">IMCC34759</strain>
    </source>
</reference>
<protein>
    <submittedName>
        <fullName evidence="5">Transcriptional regulator</fullName>
    </submittedName>
</protein>
<keyword evidence="3" id="KW-0804">Transcription</keyword>
<dbReference type="SUPFAM" id="SSF46785">
    <property type="entry name" value="Winged helix' DNA-binding domain"/>
    <property type="match status" value="1"/>
</dbReference>
<comment type="caution">
    <text evidence="5">The sequence shown here is derived from an EMBL/GenBank/DDBJ whole genome shotgun (WGS) entry which is preliminary data.</text>
</comment>
<dbReference type="RefSeq" id="WP_110307504.1">
    <property type="nucleotide sequence ID" value="NZ_QJHK01000014.1"/>
</dbReference>
<dbReference type="Gene3D" id="1.10.10.10">
    <property type="entry name" value="Winged helix-like DNA-binding domain superfamily/Winged helix DNA-binding domain"/>
    <property type="match status" value="1"/>
</dbReference>
<dbReference type="PROSITE" id="PS51118">
    <property type="entry name" value="HTH_HXLR"/>
    <property type="match status" value="1"/>
</dbReference>